<dbReference type="PANTHER" id="PTHR44846:SF1">
    <property type="entry name" value="MANNOSYL-D-GLYCERATE TRANSPORT_METABOLISM SYSTEM REPRESSOR MNGR-RELATED"/>
    <property type="match status" value="1"/>
</dbReference>
<dbReference type="EMBL" id="AGEG01000006">
    <property type="protein sequence ID" value="EHR37474.1"/>
    <property type="molecule type" value="Genomic_DNA"/>
</dbReference>
<proteinExistence type="predicted"/>
<dbReference type="AlphaFoldDB" id="H3NIG4"/>
<evidence type="ECO:0000259" key="4">
    <source>
        <dbReference type="PROSITE" id="PS50949"/>
    </source>
</evidence>
<dbReference type="OrthoDB" id="2141316at2"/>
<dbReference type="SMART" id="SM00866">
    <property type="entry name" value="UTRA"/>
    <property type="match status" value="1"/>
</dbReference>
<dbReference type="SUPFAM" id="SSF64288">
    <property type="entry name" value="Chorismate lyase-like"/>
    <property type="match status" value="1"/>
</dbReference>
<reference evidence="5 6" key="1">
    <citation type="submission" date="2012-01" db="EMBL/GenBank/DDBJ databases">
        <title>The Genome Sequence of Facklamia languida CCUG 37842.</title>
        <authorList>
            <consortium name="The Broad Institute Genome Sequencing Platform"/>
            <person name="Earl A."/>
            <person name="Ward D."/>
            <person name="Feldgarden M."/>
            <person name="Gevers D."/>
            <person name="Huys G."/>
            <person name="Young S.K."/>
            <person name="Zeng Q."/>
            <person name="Gargeya S."/>
            <person name="Fitzgerald M."/>
            <person name="Haas B."/>
            <person name="Abouelleil A."/>
            <person name="Alvarado L."/>
            <person name="Arachchi H.M."/>
            <person name="Berlin A."/>
            <person name="Chapman S.B."/>
            <person name="Gearin G."/>
            <person name="Goldberg J."/>
            <person name="Griggs A."/>
            <person name="Gujja S."/>
            <person name="Hansen M."/>
            <person name="Heiman D."/>
            <person name="Howarth C."/>
            <person name="Larimer J."/>
            <person name="Lui A."/>
            <person name="MacDonald P.J.P."/>
            <person name="McCowen C."/>
            <person name="Montmayeur A."/>
            <person name="Murphy C."/>
            <person name="Neiman D."/>
            <person name="Pearson M."/>
            <person name="Priest M."/>
            <person name="Roberts A."/>
            <person name="Saif S."/>
            <person name="Shea T."/>
            <person name="Sisk P."/>
            <person name="Stolte C."/>
            <person name="Sykes S."/>
            <person name="Wortman J."/>
            <person name="Nusbaum C."/>
            <person name="Birren B."/>
        </authorList>
    </citation>
    <scope>NUCLEOTIDE SEQUENCE [LARGE SCALE GENOMIC DNA]</scope>
    <source>
        <strain evidence="5 6">CCUG 37842</strain>
    </source>
</reference>
<feature type="domain" description="HTH gntR-type" evidence="4">
    <location>
        <begin position="6"/>
        <end position="74"/>
    </location>
</feature>
<comment type="caution">
    <text evidence="5">The sequence shown here is derived from an EMBL/GenBank/DDBJ whole genome shotgun (WGS) entry which is preliminary data.</text>
</comment>
<dbReference type="Proteomes" id="UP000006190">
    <property type="component" value="Unassembled WGS sequence"/>
</dbReference>
<gene>
    <name evidence="5" type="ORF">HMPREF9708_00653</name>
</gene>
<keyword evidence="1" id="KW-0805">Transcription regulation</keyword>
<evidence type="ECO:0000256" key="2">
    <source>
        <dbReference type="ARBA" id="ARBA00023125"/>
    </source>
</evidence>
<name>H3NIG4_9LACT</name>
<keyword evidence="3" id="KW-0804">Transcription</keyword>
<keyword evidence="2" id="KW-0238">DNA-binding</keyword>
<dbReference type="Gene3D" id="1.10.10.10">
    <property type="entry name" value="Winged helix-like DNA-binding domain superfamily/Winged helix DNA-binding domain"/>
    <property type="match status" value="1"/>
</dbReference>
<dbReference type="eggNOG" id="COG2188">
    <property type="taxonomic scope" value="Bacteria"/>
</dbReference>
<accession>H3NIG4</accession>
<dbReference type="InterPro" id="IPR000524">
    <property type="entry name" value="Tscrpt_reg_HTH_GntR"/>
</dbReference>
<dbReference type="RefSeq" id="WP_006308680.1">
    <property type="nucleotide sequence ID" value="NZ_JH601133.1"/>
</dbReference>
<dbReference type="GO" id="GO:0045892">
    <property type="term" value="P:negative regulation of DNA-templated transcription"/>
    <property type="evidence" value="ECO:0007669"/>
    <property type="project" value="TreeGrafter"/>
</dbReference>
<dbReference type="PRINTS" id="PR00035">
    <property type="entry name" value="HTHGNTR"/>
</dbReference>
<evidence type="ECO:0000313" key="6">
    <source>
        <dbReference type="Proteomes" id="UP000006190"/>
    </source>
</evidence>
<sequence>MNHRNVPAVTEAVEKLIYFNFINEYHSGKQLPTEKELTRELNITRTTLRSALEILECEHIIERTPNMSPKTSQSKYSIGLFEGDNFMNALRKADSNFQTDLISFNSSSPNKSIINLLNLSENQDVYQIYRLRKIDFLPTSIETININKSLTPNLDIHYNYKRSLSFTLKNIYHYNLRVRSISFSVGFANPTEAKLLRIKSNDPLIIIKGVKFLEDGTPLQTFKQLYRADKFKLTSYKY</sequence>
<dbReference type="HOGENOM" id="CLU_063236_5_0_9"/>
<dbReference type="SUPFAM" id="SSF46785">
    <property type="entry name" value="Winged helix' DNA-binding domain"/>
    <property type="match status" value="1"/>
</dbReference>
<dbReference type="STRING" id="883113.HMPREF9708_00653"/>
<dbReference type="GO" id="GO:0003677">
    <property type="term" value="F:DNA binding"/>
    <property type="evidence" value="ECO:0007669"/>
    <property type="project" value="UniProtKB-KW"/>
</dbReference>
<dbReference type="Pfam" id="PF07702">
    <property type="entry name" value="UTRA"/>
    <property type="match status" value="1"/>
</dbReference>
<protein>
    <recommendedName>
        <fullName evidence="4">HTH gntR-type domain-containing protein</fullName>
    </recommendedName>
</protein>
<dbReference type="InterPro" id="IPR036388">
    <property type="entry name" value="WH-like_DNA-bd_sf"/>
</dbReference>
<evidence type="ECO:0000256" key="1">
    <source>
        <dbReference type="ARBA" id="ARBA00023015"/>
    </source>
</evidence>
<dbReference type="InterPro" id="IPR036390">
    <property type="entry name" value="WH_DNA-bd_sf"/>
</dbReference>
<dbReference type="PATRIC" id="fig|883113.3.peg.654"/>
<dbReference type="InterPro" id="IPR028978">
    <property type="entry name" value="Chorismate_lyase_/UTRA_dom_sf"/>
</dbReference>
<dbReference type="GO" id="GO:0003700">
    <property type="term" value="F:DNA-binding transcription factor activity"/>
    <property type="evidence" value="ECO:0007669"/>
    <property type="project" value="InterPro"/>
</dbReference>
<evidence type="ECO:0000313" key="5">
    <source>
        <dbReference type="EMBL" id="EHR37474.1"/>
    </source>
</evidence>
<dbReference type="Gene3D" id="3.40.1410.10">
    <property type="entry name" value="Chorismate lyase-like"/>
    <property type="match status" value="1"/>
</dbReference>
<dbReference type="InterPro" id="IPR050679">
    <property type="entry name" value="Bact_HTH_transcr_reg"/>
</dbReference>
<dbReference type="PROSITE" id="PS50949">
    <property type="entry name" value="HTH_GNTR"/>
    <property type="match status" value="1"/>
</dbReference>
<dbReference type="InterPro" id="IPR011663">
    <property type="entry name" value="UTRA"/>
</dbReference>
<organism evidence="5 6">
    <name type="scientific">Facklamia languida CCUG 37842</name>
    <dbReference type="NCBI Taxonomy" id="883113"/>
    <lineage>
        <taxon>Bacteria</taxon>
        <taxon>Bacillati</taxon>
        <taxon>Bacillota</taxon>
        <taxon>Bacilli</taxon>
        <taxon>Lactobacillales</taxon>
        <taxon>Aerococcaceae</taxon>
        <taxon>Facklamia</taxon>
    </lineage>
</organism>
<keyword evidence="6" id="KW-1185">Reference proteome</keyword>
<dbReference type="PANTHER" id="PTHR44846">
    <property type="entry name" value="MANNOSYL-D-GLYCERATE TRANSPORT/METABOLISM SYSTEM REPRESSOR MNGR-RELATED"/>
    <property type="match status" value="1"/>
</dbReference>
<evidence type="ECO:0000256" key="3">
    <source>
        <dbReference type="ARBA" id="ARBA00023163"/>
    </source>
</evidence>
<dbReference type="Pfam" id="PF00392">
    <property type="entry name" value="GntR"/>
    <property type="match status" value="1"/>
</dbReference>